<evidence type="ECO:0000256" key="3">
    <source>
        <dbReference type="ARBA" id="ARBA00022448"/>
    </source>
</evidence>
<evidence type="ECO:0000256" key="7">
    <source>
        <dbReference type="ARBA" id="ARBA00023136"/>
    </source>
</evidence>
<evidence type="ECO:0000259" key="9">
    <source>
        <dbReference type="PROSITE" id="PS50928"/>
    </source>
</evidence>
<evidence type="ECO:0000313" key="11">
    <source>
        <dbReference type="Proteomes" id="UP000216020"/>
    </source>
</evidence>
<name>A0A261SMQ7_9BORD</name>
<feature type="transmembrane region" description="Helical" evidence="8">
    <location>
        <begin position="76"/>
        <end position="105"/>
    </location>
</feature>
<dbReference type="PROSITE" id="PS50928">
    <property type="entry name" value="ABC_TM1"/>
    <property type="match status" value="1"/>
</dbReference>
<evidence type="ECO:0000256" key="4">
    <source>
        <dbReference type="ARBA" id="ARBA00022475"/>
    </source>
</evidence>
<dbReference type="InterPro" id="IPR035906">
    <property type="entry name" value="MetI-like_sf"/>
</dbReference>
<dbReference type="GO" id="GO:0005886">
    <property type="term" value="C:plasma membrane"/>
    <property type="evidence" value="ECO:0007669"/>
    <property type="project" value="UniProtKB-SubCell"/>
</dbReference>
<dbReference type="SUPFAM" id="SSF161098">
    <property type="entry name" value="MetI-like"/>
    <property type="match status" value="1"/>
</dbReference>
<feature type="transmembrane region" description="Helical" evidence="8">
    <location>
        <begin position="169"/>
        <end position="190"/>
    </location>
</feature>
<dbReference type="AlphaFoldDB" id="A0A261SMQ7"/>
<feature type="domain" description="ABC transmembrane type-1" evidence="9">
    <location>
        <begin position="81"/>
        <end position="288"/>
    </location>
</feature>
<gene>
    <name evidence="10" type="ORF">CAL29_08035</name>
</gene>
<dbReference type="EMBL" id="NEVM01000001">
    <property type="protein sequence ID" value="OZI38694.1"/>
    <property type="molecule type" value="Genomic_DNA"/>
</dbReference>
<organism evidence="10 11">
    <name type="scientific">Bordetella genomosp. 10</name>
    <dbReference type="NCBI Taxonomy" id="1416804"/>
    <lineage>
        <taxon>Bacteria</taxon>
        <taxon>Pseudomonadati</taxon>
        <taxon>Pseudomonadota</taxon>
        <taxon>Betaproteobacteria</taxon>
        <taxon>Burkholderiales</taxon>
        <taxon>Alcaligenaceae</taxon>
        <taxon>Bordetella</taxon>
    </lineage>
</organism>
<comment type="subcellular location">
    <subcellularLocation>
        <location evidence="1 8">Cell membrane</location>
        <topology evidence="1 8">Multi-pass membrane protein</topology>
    </subcellularLocation>
</comment>
<keyword evidence="3 8" id="KW-0813">Transport</keyword>
<evidence type="ECO:0000256" key="6">
    <source>
        <dbReference type="ARBA" id="ARBA00022989"/>
    </source>
</evidence>
<accession>A0A261SMQ7</accession>
<dbReference type="InterPro" id="IPR000515">
    <property type="entry name" value="MetI-like"/>
</dbReference>
<dbReference type="Pfam" id="PF00528">
    <property type="entry name" value="BPD_transp_1"/>
    <property type="match status" value="1"/>
</dbReference>
<evidence type="ECO:0000256" key="8">
    <source>
        <dbReference type="RuleBase" id="RU363032"/>
    </source>
</evidence>
<evidence type="ECO:0000256" key="2">
    <source>
        <dbReference type="ARBA" id="ARBA00007069"/>
    </source>
</evidence>
<proteinExistence type="inferred from homology"/>
<feature type="transmembrane region" description="Helical" evidence="8">
    <location>
        <begin position="28"/>
        <end position="56"/>
    </location>
</feature>
<dbReference type="CDD" id="cd06261">
    <property type="entry name" value="TM_PBP2"/>
    <property type="match status" value="1"/>
</dbReference>
<sequence length="301" mass="31895">MVAAAPPIAAPGLPPARARKRRGQGQDLSALLILPLLLYFLAFVLAPQIVLLVMSLRGLGDRPTLAHFARALGDPMTFSVLFSTLRLGAVTTLTTLAAGFPYALAMATTRHERLRRAMLLLATLPLLVSAIVRTFGWLVTLGNQGPVNGLLMALGAIDRPLRIMFTETAVVIGLTQIELPMMVLALYTVLSRIDPSLALASRSLGGGHWRTFARVILPLSVPGVIAGGSLVFASAVGAFVAQTILGGGGLLYMPMYIYQQSVLTQQWAFAAALAVILMVTVSAIIFAGTALARRSQGYIHG</sequence>
<keyword evidence="4" id="KW-1003">Cell membrane</keyword>
<dbReference type="PANTHER" id="PTHR42929">
    <property type="entry name" value="INNER MEMBRANE ABC TRANSPORTER PERMEASE PROTEIN YDCU-RELATED-RELATED"/>
    <property type="match status" value="1"/>
</dbReference>
<feature type="transmembrane region" description="Helical" evidence="8">
    <location>
        <begin position="270"/>
        <end position="292"/>
    </location>
</feature>
<feature type="transmembrane region" description="Helical" evidence="8">
    <location>
        <begin position="211"/>
        <end position="233"/>
    </location>
</feature>
<dbReference type="Proteomes" id="UP000216020">
    <property type="component" value="Unassembled WGS sequence"/>
</dbReference>
<feature type="transmembrane region" description="Helical" evidence="8">
    <location>
        <begin position="117"/>
        <end position="139"/>
    </location>
</feature>
<reference evidence="11" key="1">
    <citation type="submission" date="2017-05" db="EMBL/GenBank/DDBJ databases">
        <title>Complete and WGS of Bordetella genogroups.</title>
        <authorList>
            <person name="Spilker T."/>
            <person name="Lipuma J."/>
        </authorList>
    </citation>
    <scope>NUCLEOTIDE SEQUENCE [LARGE SCALE GENOMIC DNA]</scope>
    <source>
        <strain evidence="11">AU16122</strain>
    </source>
</reference>
<dbReference type="GO" id="GO:0055085">
    <property type="term" value="P:transmembrane transport"/>
    <property type="evidence" value="ECO:0007669"/>
    <property type="project" value="InterPro"/>
</dbReference>
<keyword evidence="7 8" id="KW-0472">Membrane</keyword>
<keyword evidence="11" id="KW-1185">Reference proteome</keyword>
<protein>
    <recommendedName>
        <fullName evidence="9">ABC transmembrane type-1 domain-containing protein</fullName>
    </recommendedName>
</protein>
<feature type="transmembrane region" description="Helical" evidence="8">
    <location>
        <begin position="239"/>
        <end position="258"/>
    </location>
</feature>
<dbReference type="Gene3D" id="1.10.3720.10">
    <property type="entry name" value="MetI-like"/>
    <property type="match status" value="1"/>
</dbReference>
<evidence type="ECO:0000313" key="10">
    <source>
        <dbReference type="EMBL" id="OZI38694.1"/>
    </source>
</evidence>
<keyword evidence="5 8" id="KW-0812">Transmembrane</keyword>
<evidence type="ECO:0000256" key="1">
    <source>
        <dbReference type="ARBA" id="ARBA00004651"/>
    </source>
</evidence>
<dbReference type="PANTHER" id="PTHR42929:SF5">
    <property type="entry name" value="ABC TRANSPORTER PERMEASE PROTEIN"/>
    <property type="match status" value="1"/>
</dbReference>
<comment type="similarity">
    <text evidence="2">Belongs to the binding-protein-dependent transport system permease family. CysTW subfamily.</text>
</comment>
<comment type="caution">
    <text evidence="10">The sequence shown here is derived from an EMBL/GenBank/DDBJ whole genome shotgun (WGS) entry which is preliminary data.</text>
</comment>
<dbReference type="OrthoDB" id="9808619at2"/>
<keyword evidence="6 8" id="KW-1133">Transmembrane helix</keyword>
<evidence type="ECO:0000256" key="5">
    <source>
        <dbReference type="ARBA" id="ARBA00022692"/>
    </source>
</evidence>